<dbReference type="InterPro" id="IPR045389">
    <property type="entry name" value="DUF6522"/>
</dbReference>
<gene>
    <name evidence="1" type="ORF">C8N43_3515</name>
</gene>
<evidence type="ECO:0000313" key="1">
    <source>
        <dbReference type="EMBL" id="PTX54697.1"/>
    </source>
</evidence>
<dbReference type="OrthoDB" id="8238457at2"/>
<dbReference type="EMBL" id="QBKS01000002">
    <property type="protein sequence ID" value="PTX54697.1"/>
    <property type="molecule type" value="Genomic_DNA"/>
</dbReference>
<accession>A0A2T6BF66</accession>
<name>A0A2T6BF66_9RHOB</name>
<dbReference type="RefSeq" id="WP_107847004.1">
    <property type="nucleotide sequence ID" value="NZ_QBKS01000002.1"/>
</dbReference>
<dbReference type="AlphaFoldDB" id="A0A2T6BF66"/>
<dbReference type="Proteomes" id="UP000243978">
    <property type="component" value="Unassembled WGS sequence"/>
</dbReference>
<organism evidence="1 2">
    <name type="scientific">Litoreibacter ponti</name>
    <dbReference type="NCBI Taxonomy" id="1510457"/>
    <lineage>
        <taxon>Bacteria</taxon>
        <taxon>Pseudomonadati</taxon>
        <taxon>Pseudomonadota</taxon>
        <taxon>Alphaproteobacteria</taxon>
        <taxon>Rhodobacterales</taxon>
        <taxon>Roseobacteraceae</taxon>
        <taxon>Litoreibacter</taxon>
    </lineage>
</organism>
<protein>
    <submittedName>
        <fullName evidence="1">Uncharacterized protein</fullName>
    </submittedName>
</protein>
<reference evidence="1 2" key="1">
    <citation type="submission" date="2018-04" db="EMBL/GenBank/DDBJ databases">
        <title>Genomic Encyclopedia of Archaeal and Bacterial Type Strains, Phase II (KMG-II): from individual species to whole genera.</title>
        <authorList>
            <person name="Goeker M."/>
        </authorList>
    </citation>
    <scope>NUCLEOTIDE SEQUENCE [LARGE SCALE GENOMIC DNA]</scope>
    <source>
        <strain evidence="1 2">DSM 100977</strain>
    </source>
</reference>
<dbReference type="Pfam" id="PF20132">
    <property type="entry name" value="DUF6522"/>
    <property type="match status" value="1"/>
</dbReference>
<comment type="caution">
    <text evidence="1">The sequence shown here is derived from an EMBL/GenBank/DDBJ whole genome shotgun (WGS) entry which is preliminary data.</text>
</comment>
<proteinExistence type="predicted"/>
<evidence type="ECO:0000313" key="2">
    <source>
        <dbReference type="Proteomes" id="UP000243978"/>
    </source>
</evidence>
<sequence length="84" mass="9450">MKIDMSGDQPTIDARDLGQLLDLPPDEVQNLMRAGEITSRFETGEDEDAGKVRLTFFHRGRRVRLTCSKDGTVLSTTRVTTERP</sequence>
<keyword evidence="2" id="KW-1185">Reference proteome</keyword>